<name>A0ABU4VKZ1_9ACTN</name>
<dbReference type="PANTHER" id="PTHR45766:SF6">
    <property type="entry name" value="SWI_SNF-RELATED MATRIX-ASSOCIATED ACTIN-DEPENDENT REGULATOR OF CHROMATIN SUBFAMILY A-LIKE PROTEIN 1"/>
    <property type="match status" value="1"/>
</dbReference>
<dbReference type="Gene3D" id="3.40.50.300">
    <property type="entry name" value="P-loop containing nucleotide triphosphate hydrolases"/>
    <property type="match status" value="1"/>
</dbReference>
<dbReference type="Gene3D" id="3.40.50.10810">
    <property type="entry name" value="Tandem AAA-ATPase domain"/>
    <property type="match status" value="1"/>
</dbReference>
<proteinExistence type="predicted"/>
<dbReference type="PANTHER" id="PTHR45766">
    <property type="entry name" value="DNA ANNEALING HELICASE AND ENDONUCLEASE ZRANB3 FAMILY MEMBER"/>
    <property type="match status" value="1"/>
</dbReference>
<dbReference type="EMBL" id="JAXAVX010000004">
    <property type="protein sequence ID" value="MDX8152145.1"/>
    <property type="molecule type" value="Genomic_DNA"/>
</dbReference>
<evidence type="ECO:0000256" key="1">
    <source>
        <dbReference type="ARBA" id="ARBA00022801"/>
    </source>
</evidence>
<evidence type="ECO:0000259" key="2">
    <source>
        <dbReference type="PROSITE" id="PS51192"/>
    </source>
</evidence>
<protein>
    <submittedName>
        <fullName evidence="4">DEAD/DEAH box helicase</fullName>
        <ecNumber evidence="4">3.6.4.-</ecNumber>
    </submittedName>
</protein>
<reference evidence="4 5" key="1">
    <citation type="submission" date="2023-11" db="EMBL/GenBank/DDBJ databases">
        <authorList>
            <person name="Xu M."/>
            <person name="Jiang T."/>
        </authorList>
    </citation>
    <scope>NUCLEOTIDE SEQUENCE [LARGE SCALE GENOMIC DNA]</scope>
    <source>
        <strain evidence="4 5">SD</strain>
    </source>
</reference>
<feature type="domain" description="Helicase C-terminal" evidence="3">
    <location>
        <begin position="583"/>
        <end position="763"/>
    </location>
</feature>
<dbReference type="InterPro" id="IPR049730">
    <property type="entry name" value="SNF2/RAD54-like_C"/>
</dbReference>
<comment type="caution">
    <text evidence="4">The sequence shown here is derived from an EMBL/GenBank/DDBJ whole genome shotgun (WGS) entry which is preliminary data.</text>
</comment>
<sequence>MNDAVRRIPGRYFDWGAKRWRAPLSPRAAGIVKRLLEDREAGLRPDARAAEWLAGLAGWQGEVRVLETDDGPRLAVASVYGRPPAGLVAAALAELPAADGDAPPSVAGDDEEPPPGGPVHLLPFDAAGVAILDRLPELAVDPTAMLAAAELRIGRRPAAATLRAGRDEHEQPTIELLPGWSRRAQLAFAALPDAQARETTSSAFHGPRRQSHRRGDAEIGLDTVVVVPSDAALVAQLDALLAEHPAIHVTPAASDRLAALRAEQEQRAETIALSSAERANAVRRTVGGEPLRLGGELQPFQHAGVRYALRQRRTFLADEQGLGKTVQALAALEADGALPAVVVCPAGMKLTWAREAGRWLPHRRVAVLHGRAGHQWAPGADAPDADLVVLNYELLEAHHDALVARGPRAVVFDESHYCKSPSAKRTKAALRLAGAIPPDGLKLALTGTPILNQPRELTSQLRLIDRLRDFGSGAELARRFRGENGDWSHQRLHWHLRAHGYVRRLKADVLPQLPAKRHVDVPLPLANAEEYRLAEHDVIAWLRSQPLDLDELDAKVAAALRAEQLVRLNQLRRLSALGKLPAAMTWVADFLAHGEPLVLFAQHREVQVALLRRFPAALHVLGDDDARARDEAVRRFQSGEPADPPASPPVVDLDLARRVPKGRPGDGDGLIVCSLRAAGQGITLTRASNVAFLELDWTPALHDQAEDRCHRIGQHDAVTAWYLLADEGVDGEMQEVIARKRELIDAVVDGRAREVEPVSLAVVRALRGRASS</sequence>
<dbReference type="EC" id="3.6.4.-" evidence="4"/>
<dbReference type="PROSITE" id="PS51192">
    <property type="entry name" value="HELICASE_ATP_BIND_1"/>
    <property type="match status" value="1"/>
</dbReference>
<dbReference type="InterPro" id="IPR027417">
    <property type="entry name" value="P-loop_NTPase"/>
</dbReference>
<keyword evidence="1 4" id="KW-0378">Hydrolase</keyword>
<gene>
    <name evidence="4" type="ORF">SK069_11110</name>
</gene>
<dbReference type="GO" id="GO:0016787">
    <property type="term" value="F:hydrolase activity"/>
    <property type="evidence" value="ECO:0007669"/>
    <property type="project" value="UniProtKB-KW"/>
</dbReference>
<evidence type="ECO:0000259" key="3">
    <source>
        <dbReference type="PROSITE" id="PS51194"/>
    </source>
</evidence>
<keyword evidence="4" id="KW-0347">Helicase</keyword>
<dbReference type="InterPro" id="IPR001650">
    <property type="entry name" value="Helicase_C-like"/>
</dbReference>
<dbReference type="InterPro" id="IPR000330">
    <property type="entry name" value="SNF2_N"/>
</dbReference>
<dbReference type="SMART" id="SM00490">
    <property type="entry name" value="HELICc"/>
    <property type="match status" value="1"/>
</dbReference>
<dbReference type="GO" id="GO:0004386">
    <property type="term" value="F:helicase activity"/>
    <property type="evidence" value="ECO:0007669"/>
    <property type="project" value="UniProtKB-KW"/>
</dbReference>
<keyword evidence="5" id="KW-1185">Reference proteome</keyword>
<dbReference type="InterPro" id="IPR038718">
    <property type="entry name" value="SNF2-like_sf"/>
</dbReference>
<feature type="domain" description="Helicase ATP-binding" evidence="2">
    <location>
        <begin position="305"/>
        <end position="467"/>
    </location>
</feature>
<dbReference type="SUPFAM" id="SSF52540">
    <property type="entry name" value="P-loop containing nucleoside triphosphate hydrolases"/>
    <property type="match status" value="2"/>
</dbReference>
<organism evidence="4 5">
    <name type="scientific">Patulibacter brassicae</name>
    <dbReference type="NCBI Taxonomy" id="1705717"/>
    <lineage>
        <taxon>Bacteria</taxon>
        <taxon>Bacillati</taxon>
        <taxon>Actinomycetota</taxon>
        <taxon>Thermoleophilia</taxon>
        <taxon>Solirubrobacterales</taxon>
        <taxon>Patulibacteraceae</taxon>
        <taxon>Patulibacter</taxon>
    </lineage>
</organism>
<dbReference type="Pfam" id="PF00271">
    <property type="entry name" value="Helicase_C"/>
    <property type="match status" value="1"/>
</dbReference>
<keyword evidence="4" id="KW-0067">ATP-binding</keyword>
<evidence type="ECO:0000313" key="4">
    <source>
        <dbReference type="EMBL" id="MDX8152145.1"/>
    </source>
</evidence>
<accession>A0ABU4VKZ1</accession>
<dbReference type="PROSITE" id="PS51194">
    <property type="entry name" value="HELICASE_CTER"/>
    <property type="match status" value="1"/>
</dbReference>
<dbReference type="InterPro" id="IPR014001">
    <property type="entry name" value="Helicase_ATP-bd"/>
</dbReference>
<keyword evidence="4" id="KW-0547">Nucleotide-binding</keyword>
<dbReference type="Proteomes" id="UP001277761">
    <property type="component" value="Unassembled WGS sequence"/>
</dbReference>
<dbReference type="SMART" id="SM00487">
    <property type="entry name" value="DEXDc"/>
    <property type="match status" value="1"/>
</dbReference>
<dbReference type="Pfam" id="PF00176">
    <property type="entry name" value="SNF2-rel_dom"/>
    <property type="match status" value="1"/>
</dbReference>
<evidence type="ECO:0000313" key="5">
    <source>
        <dbReference type="Proteomes" id="UP001277761"/>
    </source>
</evidence>
<dbReference type="CDD" id="cd18793">
    <property type="entry name" value="SF2_C_SNF"/>
    <property type="match status" value="1"/>
</dbReference>